<accession>A0A073IN57</accession>
<dbReference type="AlphaFoldDB" id="A0A073IN57"/>
<proteinExistence type="predicted"/>
<dbReference type="eggNOG" id="COG0500">
    <property type="taxonomic scope" value="Bacteria"/>
</dbReference>
<evidence type="ECO:0000313" key="1">
    <source>
        <dbReference type="EMBL" id="KEJ90995.1"/>
    </source>
</evidence>
<evidence type="ECO:0000313" key="2">
    <source>
        <dbReference type="Proteomes" id="UP000027734"/>
    </source>
</evidence>
<dbReference type="RefSeq" id="WP_025059400.1">
    <property type="nucleotide sequence ID" value="NZ_JAMC01000001.1"/>
</dbReference>
<dbReference type="OrthoDB" id="9804312at2"/>
<dbReference type="Proteomes" id="UP000027734">
    <property type="component" value="Unassembled WGS sequence"/>
</dbReference>
<dbReference type="SUPFAM" id="SSF53335">
    <property type="entry name" value="S-adenosyl-L-methionine-dependent methyltransferases"/>
    <property type="match status" value="1"/>
</dbReference>
<organism evidence="1 2">
    <name type="scientific">Sulfitobacter donghicola DSW-25 = KCTC 12864 = JCM 14565</name>
    <dbReference type="NCBI Taxonomy" id="1300350"/>
    <lineage>
        <taxon>Bacteria</taxon>
        <taxon>Pseudomonadati</taxon>
        <taxon>Pseudomonadota</taxon>
        <taxon>Alphaproteobacteria</taxon>
        <taxon>Rhodobacterales</taxon>
        <taxon>Roseobacteraceae</taxon>
        <taxon>Sulfitobacter</taxon>
    </lineage>
</organism>
<dbReference type="InterPro" id="IPR029063">
    <property type="entry name" value="SAM-dependent_MTases_sf"/>
</dbReference>
<dbReference type="GO" id="GO:0016740">
    <property type="term" value="F:transferase activity"/>
    <property type="evidence" value="ECO:0007669"/>
    <property type="project" value="UniProtKB-KW"/>
</dbReference>
<comment type="caution">
    <text evidence="1">The sequence shown here is derived from an EMBL/GenBank/DDBJ whole genome shotgun (WGS) entry which is preliminary data.</text>
</comment>
<name>A0A073IN57_9RHOB</name>
<dbReference type="PANTHER" id="PTHR43861:SF1">
    <property type="entry name" value="TRANS-ACONITATE 2-METHYLTRANSFERASE"/>
    <property type="match status" value="1"/>
</dbReference>
<keyword evidence="2" id="KW-1185">Reference proteome</keyword>
<dbReference type="EMBL" id="JAMC01000001">
    <property type="protein sequence ID" value="KEJ90995.1"/>
    <property type="molecule type" value="Genomic_DNA"/>
</dbReference>
<reference evidence="1 2" key="1">
    <citation type="submission" date="2014-01" db="EMBL/GenBank/DDBJ databases">
        <title>Sulfitobacter donghicola JCM 14565 Genome Sequencing.</title>
        <authorList>
            <person name="Lai Q."/>
            <person name="Hong Z."/>
        </authorList>
    </citation>
    <scope>NUCLEOTIDE SEQUENCE [LARGE SCALE GENOMIC DNA]</scope>
    <source>
        <strain evidence="1 2">JCM 14565</strain>
    </source>
</reference>
<protein>
    <submittedName>
        <fullName evidence="1">SAM-dependent methlyltransferase</fullName>
    </submittedName>
</protein>
<keyword evidence="1" id="KW-0808">Transferase</keyword>
<dbReference type="STRING" id="1300350.Z948_2018"/>
<sequence>MSDPETLAVYAAKSDEYARVTKDAMTADPLLAAFIASLPKGGSVLDLGCGPGTSAGVMAAAGLDAHAVDAVPEMVATASAQKGVRAELMTFDQISGQDIYDGVWANFSLLHAERADLPHILCALHTALRTNGKLHIAMKLGEDTKRDSIGRKYTYVTEPELRGLLSDAGFAVTKMTTGRDKGLDGTYADWIALAADA</sequence>
<dbReference type="CDD" id="cd02440">
    <property type="entry name" value="AdoMet_MTases"/>
    <property type="match status" value="1"/>
</dbReference>
<gene>
    <name evidence="1" type="ORF">DSW25_03620</name>
</gene>
<dbReference type="PANTHER" id="PTHR43861">
    <property type="entry name" value="TRANS-ACONITATE 2-METHYLTRANSFERASE-RELATED"/>
    <property type="match status" value="1"/>
</dbReference>
<dbReference type="Gene3D" id="3.40.50.150">
    <property type="entry name" value="Vaccinia Virus protein VP39"/>
    <property type="match status" value="1"/>
</dbReference>
<dbReference type="Pfam" id="PF13489">
    <property type="entry name" value="Methyltransf_23"/>
    <property type="match status" value="1"/>
</dbReference>